<reference evidence="2 3" key="1">
    <citation type="submission" date="2020-08" db="EMBL/GenBank/DDBJ databases">
        <title>Genomic Encyclopedia of Type Strains, Phase IV (KMG-IV): sequencing the most valuable type-strain genomes for metagenomic binning, comparative biology and taxonomic classification.</title>
        <authorList>
            <person name="Goeker M."/>
        </authorList>
    </citation>
    <scope>NUCLEOTIDE SEQUENCE [LARGE SCALE GENOMIC DNA]</scope>
    <source>
        <strain evidence="2 3">DSM 18233</strain>
    </source>
</reference>
<dbReference type="EMBL" id="JACHHN010000001">
    <property type="protein sequence ID" value="MBB5189422.1"/>
    <property type="molecule type" value="Genomic_DNA"/>
</dbReference>
<keyword evidence="1" id="KW-1133">Transmembrane helix</keyword>
<evidence type="ECO:0000313" key="2">
    <source>
        <dbReference type="EMBL" id="MBB5189422.1"/>
    </source>
</evidence>
<sequence>MTWLVFSGELNRLGFQPAQVRHSVLLLSVQLHNELSLAGWVRLDRAPSLLHNTTCALMAPLLGVAIAFIGVLY</sequence>
<protein>
    <submittedName>
        <fullName evidence="2">Uncharacterized protein</fullName>
    </submittedName>
</protein>
<proteinExistence type="predicted"/>
<organism evidence="2 3">
    <name type="scientific">Silvimonas terrae</name>
    <dbReference type="NCBI Taxonomy" id="300266"/>
    <lineage>
        <taxon>Bacteria</taxon>
        <taxon>Pseudomonadati</taxon>
        <taxon>Pseudomonadota</taxon>
        <taxon>Betaproteobacteria</taxon>
        <taxon>Neisseriales</taxon>
        <taxon>Chitinibacteraceae</taxon>
        <taxon>Silvimonas</taxon>
    </lineage>
</organism>
<evidence type="ECO:0000313" key="3">
    <source>
        <dbReference type="Proteomes" id="UP000543030"/>
    </source>
</evidence>
<accession>A0A840RAP9</accession>
<dbReference type="Proteomes" id="UP000543030">
    <property type="component" value="Unassembled WGS sequence"/>
</dbReference>
<keyword evidence="1" id="KW-0812">Transmembrane</keyword>
<comment type="caution">
    <text evidence="2">The sequence shown here is derived from an EMBL/GenBank/DDBJ whole genome shotgun (WGS) entry which is preliminary data.</text>
</comment>
<name>A0A840RAP9_9NEIS</name>
<keyword evidence="1" id="KW-0472">Membrane</keyword>
<keyword evidence="3" id="KW-1185">Reference proteome</keyword>
<evidence type="ECO:0000256" key="1">
    <source>
        <dbReference type="SAM" id="Phobius"/>
    </source>
</evidence>
<dbReference type="AlphaFoldDB" id="A0A840RAP9"/>
<feature type="transmembrane region" description="Helical" evidence="1">
    <location>
        <begin position="49"/>
        <end position="72"/>
    </location>
</feature>
<gene>
    <name evidence="2" type="ORF">HNQ50_000132</name>
</gene>